<protein>
    <submittedName>
        <fullName evidence="1">Uncharacterized protein</fullName>
    </submittedName>
</protein>
<evidence type="ECO:0000313" key="2">
    <source>
        <dbReference type="Proteomes" id="UP000276133"/>
    </source>
</evidence>
<dbReference type="AlphaFoldDB" id="A0A3M7REL2"/>
<keyword evidence="2" id="KW-1185">Reference proteome</keyword>
<gene>
    <name evidence="1" type="ORF">BpHYR1_033005</name>
</gene>
<proteinExistence type="predicted"/>
<dbReference type="EMBL" id="REGN01003569">
    <property type="protein sequence ID" value="RNA21879.1"/>
    <property type="molecule type" value="Genomic_DNA"/>
</dbReference>
<dbReference type="Proteomes" id="UP000276133">
    <property type="component" value="Unassembled WGS sequence"/>
</dbReference>
<evidence type="ECO:0000313" key="1">
    <source>
        <dbReference type="EMBL" id="RNA21879.1"/>
    </source>
</evidence>
<reference evidence="1 2" key="1">
    <citation type="journal article" date="2018" name="Sci. Rep.">
        <title>Genomic signatures of local adaptation to the degree of environmental predictability in rotifers.</title>
        <authorList>
            <person name="Franch-Gras L."/>
            <person name="Hahn C."/>
            <person name="Garcia-Roger E.M."/>
            <person name="Carmona M.J."/>
            <person name="Serra M."/>
            <person name="Gomez A."/>
        </authorList>
    </citation>
    <scope>NUCLEOTIDE SEQUENCE [LARGE SCALE GENOMIC DNA]</scope>
    <source>
        <strain evidence="1">HYR1</strain>
    </source>
</reference>
<accession>A0A3M7REL2</accession>
<organism evidence="1 2">
    <name type="scientific">Brachionus plicatilis</name>
    <name type="common">Marine rotifer</name>
    <name type="synonym">Brachionus muelleri</name>
    <dbReference type="NCBI Taxonomy" id="10195"/>
    <lineage>
        <taxon>Eukaryota</taxon>
        <taxon>Metazoa</taxon>
        <taxon>Spiralia</taxon>
        <taxon>Gnathifera</taxon>
        <taxon>Rotifera</taxon>
        <taxon>Eurotatoria</taxon>
        <taxon>Monogononta</taxon>
        <taxon>Pseudotrocha</taxon>
        <taxon>Ploima</taxon>
        <taxon>Brachionidae</taxon>
        <taxon>Brachionus</taxon>
    </lineage>
</organism>
<name>A0A3M7REL2_BRAPC</name>
<comment type="caution">
    <text evidence="1">The sequence shown here is derived from an EMBL/GenBank/DDBJ whole genome shotgun (WGS) entry which is preliminary data.</text>
</comment>
<sequence length="145" mass="17195">MVPIHLNKLSPSGNAETPFSPDIISDISSCCSRLLTECLSLVTVCTESFFLPLDELTNIFFGEADKILFYFILFFYNQPPLRRNLSKYAKSCTVEQKETSQVFNQEDLISIRIFNFKHKYEWYKQRLNWTVKDWYIVIFNDEFNF</sequence>